<dbReference type="Pfam" id="PF00892">
    <property type="entry name" value="EamA"/>
    <property type="match status" value="2"/>
</dbReference>
<feature type="domain" description="EamA" evidence="6">
    <location>
        <begin position="153"/>
        <end position="289"/>
    </location>
</feature>
<sequence>MNRRTGLLFVVSAVLFGGTFVAAKVGLDHLPPLLFVALRFDIGAVVLAAFAATRLSWADLRPRTLGDVAGILATGALVIGLTNALLFLGQQYVTSGVAAVVFSLNPILTPVFAGLLLSTERLSHRGIAGMGLGLLGVVLVANPEPSALLGNGPGVPLLFAAAVVGALGVVLIRRADATISSTARTVWGVPIAAVLSHAMSFAAGESMAGVTMAPAAVAALLYVGVFSGAIAYLAYFALIDETDPTRANLLFYFVPVVSAVGGWALLGETLSVLSMAGFAVIFVGFLLVSGLWANTSRMLSTAVAPLKR</sequence>
<feature type="transmembrane region" description="Helical" evidence="5">
    <location>
        <begin position="33"/>
        <end position="53"/>
    </location>
</feature>
<feature type="transmembrane region" description="Helical" evidence="5">
    <location>
        <begin position="272"/>
        <end position="293"/>
    </location>
</feature>
<name>A0A8T4GCJ7_9EURY</name>
<reference evidence="7" key="1">
    <citation type="submission" date="2021-03" db="EMBL/GenBank/DDBJ databases">
        <title>Genomic Encyclopedia of Type Strains, Phase IV (KMG-IV): sequencing the most valuable type-strain genomes for metagenomic binning, comparative biology and taxonomic classification.</title>
        <authorList>
            <person name="Goeker M."/>
        </authorList>
    </citation>
    <scope>NUCLEOTIDE SEQUENCE</scope>
    <source>
        <strain evidence="7">DSM 23564</strain>
    </source>
</reference>
<feature type="domain" description="EamA" evidence="6">
    <location>
        <begin position="7"/>
        <end position="140"/>
    </location>
</feature>
<evidence type="ECO:0000256" key="3">
    <source>
        <dbReference type="ARBA" id="ARBA00022989"/>
    </source>
</evidence>
<dbReference type="EMBL" id="JAGGKQ010000002">
    <property type="protein sequence ID" value="MBP1921370.1"/>
    <property type="molecule type" value="Genomic_DNA"/>
</dbReference>
<feature type="transmembrane region" description="Helical" evidence="5">
    <location>
        <begin position="185"/>
        <end position="203"/>
    </location>
</feature>
<dbReference type="Proteomes" id="UP000823588">
    <property type="component" value="Unassembled WGS sequence"/>
</dbReference>
<dbReference type="SUPFAM" id="SSF103481">
    <property type="entry name" value="Multidrug resistance efflux transporter EmrE"/>
    <property type="match status" value="2"/>
</dbReference>
<keyword evidence="3 5" id="KW-1133">Transmembrane helix</keyword>
<keyword evidence="4 5" id="KW-0472">Membrane</keyword>
<keyword evidence="2 5" id="KW-0812">Transmembrane</keyword>
<feature type="transmembrane region" description="Helical" evidence="5">
    <location>
        <begin position="154"/>
        <end position="173"/>
    </location>
</feature>
<feature type="transmembrane region" description="Helical" evidence="5">
    <location>
        <begin position="65"/>
        <end position="86"/>
    </location>
</feature>
<evidence type="ECO:0000259" key="6">
    <source>
        <dbReference type="Pfam" id="PF00892"/>
    </source>
</evidence>
<dbReference type="InterPro" id="IPR050638">
    <property type="entry name" value="AA-Vitamin_Transporters"/>
</dbReference>
<protein>
    <submittedName>
        <fullName evidence="7">Drug/metabolite transporter (DMT)-like permease</fullName>
    </submittedName>
</protein>
<comment type="caution">
    <text evidence="7">The sequence shown here is derived from an EMBL/GenBank/DDBJ whole genome shotgun (WGS) entry which is preliminary data.</text>
</comment>
<dbReference type="PANTHER" id="PTHR32322:SF2">
    <property type="entry name" value="EAMA DOMAIN-CONTAINING PROTEIN"/>
    <property type="match status" value="1"/>
</dbReference>
<feature type="transmembrane region" description="Helical" evidence="5">
    <location>
        <begin position="249"/>
        <end position="266"/>
    </location>
</feature>
<dbReference type="AlphaFoldDB" id="A0A8T4GCJ7"/>
<accession>A0A8T4GCJ7</accession>
<feature type="transmembrane region" description="Helical" evidence="5">
    <location>
        <begin position="124"/>
        <end position="142"/>
    </location>
</feature>
<feature type="transmembrane region" description="Helical" evidence="5">
    <location>
        <begin position="92"/>
        <end position="117"/>
    </location>
</feature>
<evidence type="ECO:0000313" key="7">
    <source>
        <dbReference type="EMBL" id="MBP1921370.1"/>
    </source>
</evidence>
<comment type="subcellular location">
    <subcellularLocation>
        <location evidence="1">Membrane</location>
        <topology evidence="1">Multi-pass membrane protein</topology>
    </subcellularLocation>
</comment>
<organism evidence="7 8">
    <name type="scientific">Halorubrum alkaliphilum</name>
    <dbReference type="NCBI Taxonomy" id="261290"/>
    <lineage>
        <taxon>Archaea</taxon>
        <taxon>Methanobacteriati</taxon>
        <taxon>Methanobacteriota</taxon>
        <taxon>Stenosarchaea group</taxon>
        <taxon>Halobacteria</taxon>
        <taxon>Halobacteriales</taxon>
        <taxon>Haloferacaceae</taxon>
        <taxon>Halorubrum</taxon>
    </lineage>
</organism>
<evidence type="ECO:0000313" key="8">
    <source>
        <dbReference type="Proteomes" id="UP000823588"/>
    </source>
</evidence>
<evidence type="ECO:0000256" key="2">
    <source>
        <dbReference type="ARBA" id="ARBA00022692"/>
    </source>
</evidence>
<dbReference type="GO" id="GO:0016020">
    <property type="term" value="C:membrane"/>
    <property type="evidence" value="ECO:0007669"/>
    <property type="project" value="UniProtKB-SubCell"/>
</dbReference>
<dbReference type="InterPro" id="IPR000620">
    <property type="entry name" value="EamA_dom"/>
</dbReference>
<evidence type="ECO:0000256" key="1">
    <source>
        <dbReference type="ARBA" id="ARBA00004141"/>
    </source>
</evidence>
<dbReference type="PANTHER" id="PTHR32322">
    <property type="entry name" value="INNER MEMBRANE TRANSPORTER"/>
    <property type="match status" value="1"/>
</dbReference>
<dbReference type="InterPro" id="IPR037185">
    <property type="entry name" value="EmrE-like"/>
</dbReference>
<evidence type="ECO:0000256" key="5">
    <source>
        <dbReference type="SAM" id="Phobius"/>
    </source>
</evidence>
<keyword evidence="8" id="KW-1185">Reference proteome</keyword>
<proteinExistence type="predicted"/>
<evidence type="ECO:0000256" key="4">
    <source>
        <dbReference type="ARBA" id="ARBA00023136"/>
    </source>
</evidence>
<feature type="transmembrane region" description="Helical" evidence="5">
    <location>
        <begin position="215"/>
        <end position="237"/>
    </location>
</feature>
<gene>
    <name evidence="7" type="ORF">J2751_000359</name>
</gene>